<dbReference type="NCBIfam" id="TIGR01638">
    <property type="entry name" value="Atha_cystat_rel"/>
    <property type="match status" value="1"/>
</dbReference>
<keyword evidence="3" id="KW-1185">Reference proteome</keyword>
<reference evidence="3" key="1">
    <citation type="journal article" date="2011" name="Nat. Genet.">
        <title>The Arabidopsis lyrata genome sequence and the basis of rapid genome size change.</title>
        <authorList>
            <person name="Hu T.T."/>
            <person name="Pattyn P."/>
            <person name="Bakker E.G."/>
            <person name="Cao J."/>
            <person name="Cheng J.-F."/>
            <person name="Clark R.M."/>
            <person name="Fahlgren N."/>
            <person name="Fawcett J.A."/>
            <person name="Grimwood J."/>
            <person name="Gundlach H."/>
            <person name="Haberer G."/>
            <person name="Hollister J.D."/>
            <person name="Ossowski S."/>
            <person name="Ottilar R.P."/>
            <person name="Salamov A.A."/>
            <person name="Schneeberger K."/>
            <person name="Spannagl M."/>
            <person name="Wang X."/>
            <person name="Yang L."/>
            <person name="Nasrallah M.E."/>
            <person name="Bergelson J."/>
            <person name="Carrington J.C."/>
            <person name="Gaut B.S."/>
            <person name="Schmutz J."/>
            <person name="Mayer K.F.X."/>
            <person name="Van de Peer Y."/>
            <person name="Grigoriev I.V."/>
            <person name="Nordborg M."/>
            <person name="Weigel D."/>
            <person name="Guo Y.-L."/>
        </authorList>
    </citation>
    <scope>NUCLEOTIDE SEQUENCE [LARGE SCALE GENOMIC DNA]</scope>
    <source>
        <strain evidence="3">cv. MN47</strain>
    </source>
</reference>
<accession>D7MX88</accession>
<evidence type="ECO:0000313" key="3">
    <source>
        <dbReference type="Proteomes" id="UP000008694"/>
    </source>
</evidence>
<feature type="region of interest" description="Disordered" evidence="1">
    <location>
        <begin position="1"/>
        <end position="56"/>
    </location>
</feature>
<name>D7MX88_ARALL</name>
<dbReference type="Gramene" id="scaffold_30400003.1">
    <property type="protein sequence ID" value="scaffold_30400003.1"/>
    <property type="gene ID" value="scaffold_30400003.1"/>
</dbReference>
<protein>
    <recommendedName>
        <fullName evidence="4">Cystatin domain-containing protein</fullName>
    </recommendedName>
</protein>
<dbReference type="HOGENOM" id="CLU_088056_1_0_1"/>
<organism evidence="3">
    <name type="scientific">Arabidopsis lyrata subsp. lyrata</name>
    <name type="common">Lyre-leaved rock-cress</name>
    <dbReference type="NCBI Taxonomy" id="81972"/>
    <lineage>
        <taxon>Eukaryota</taxon>
        <taxon>Viridiplantae</taxon>
        <taxon>Streptophyta</taxon>
        <taxon>Embryophyta</taxon>
        <taxon>Tracheophyta</taxon>
        <taxon>Spermatophyta</taxon>
        <taxon>Magnoliopsida</taxon>
        <taxon>eudicotyledons</taxon>
        <taxon>Gunneridae</taxon>
        <taxon>Pentapetalae</taxon>
        <taxon>rosids</taxon>
        <taxon>malvids</taxon>
        <taxon>Brassicales</taxon>
        <taxon>Brassicaceae</taxon>
        <taxon>Camelineae</taxon>
        <taxon>Arabidopsis</taxon>
    </lineage>
</organism>
<dbReference type="InterPro" id="IPR006525">
    <property type="entry name" value="Cystatin-related_pln"/>
</dbReference>
<dbReference type="Proteomes" id="UP000008694">
    <property type="component" value="Unassembled WGS sequence"/>
</dbReference>
<evidence type="ECO:0000313" key="2">
    <source>
        <dbReference type="EMBL" id="EFH38846.1"/>
    </source>
</evidence>
<dbReference type="AlphaFoldDB" id="D7MX88"/>
<feature type="compositionally biased region" description="Acidic residues" evidence="1">
    <location>
        <begin position="44"/>
        <end position="54"/>
    </location>
</feature>
<proteinExistence type="predicted"/>
<evidence type="ECO:0008006" key="4">
    <source>
        <dbReference type="Google" id="ProtNLM"/>
    </source>
</evidence>
<dbReference type="PANTHER" id="PTHR31228:SF3">
    <property type="entry name" value="CYSTATIN-LIKE PROTEIN"/>
    <property type="match status" value="1"/>
</dbReference>
<dbReference type="PANTHER" id="PTHR31228">
    <property type="entry name" value="CYSTATIN/MONELLIN SUPERFAMILY PROTEIN"/>
    <property type="match status" value="1"/>
</dbReference>
<dbReference type="EMBL" id="GL348935">
    <property type="protein sequence ID" value="EFH38846.1"/>
    <property type="molecule type" value="Genomic_DNA"/>
</dbReference>
<sequence>MAPKTSDGEVNDGSSRDPEVTEPMETSTGVVLSLLGKRKAETNESGESDFEGREDDSANLREYSDKEFEEQCRHYKRKLIETKGFFETSDKFPPYVYSGVASLGDLDQPAMLGLTIREEKNVKMEHILRANYNPGSMTKFYITFAAREFESPDAPLVEYQAKAVWSVTHKIYPILCRPSPAPTRINILAAEISFGFHLFDPQLLICCFLVEGHGRDHLKEVAKVMEESGRDQLKSFTGKLVYPVVMLLVDLGYWEL</sequence>
<gene>
    <name evidence="2" type="ORF">ARALYDRAFT_920513</name>
</gene>
<evidence type="ECO:0000256" key="1">
    <source>
        <dbReference type="SAM" id="MobiDB-lite"/>
    </source>
</evidence>